<dbReference type="InterPro" id="IPR017853">
    <property type="entry name" value="GH"/>
</dbReference>
<reference evidence="1 2" key="1">
    <citation type="submission" date="2020-04" db="EMBL/GenBank/DDBJ databases">
        <title>Zoogloea sp. G-4-1-14 isolated from soil.</title>
        <authorList>
            <person name="Dahal R.H."/>
        </authorList>
    </citation>
    <scope>NUCLEOTIDE SEQUENCE [LARGE SCALE GENOMIC DNA]</scope>
    <source>
        <strain evidence="1 2">G-4-1-14</strain>
    </source>
</reference>
<comment type="caution">
    <text evidence="1">The sequence shown here is derived from an EMBL/GenBank/DDBJ whole genome shotgun (WGS) entry which is preliminary data.</text>
</comment>
<dbReference type="Proteomes" id="UP000580043">
    <property type="component" value="Unassembled WGS sequence"/>
</dbReference>
<dbReference type="AlphaFoldDB" id="A0A848GCK6"/>
<name>A0A848GCK6_9RHOO</name>
<sequence>MSRAGGGSVPVYAILVGPDVDNAEAILNMPCVDGVTVYIGWKRLEPKRGVFQFEKIENLIDLARKKKKKINFGFLAGRWSPDWLQGLNVRYVTWTHVDAYVEDGVERASSAPVPWDPVFKSEYIRFIKAVSGVVDQPDVVNSVSIVGGSNTNGLEVNFIAQDAEMSRVGFSKEKYIEAWKDFSSAYVENFKRVSLTLAVHEQYGSGRSADVSKDLIAFVRGKVADRFYPMALAFTEEGWFRAGNSYADLVLGEGAGHFALQAIKVYSGKARRIGFDAMMDRALLYRPRWLEVWSKDVSVGWLSCKQP</sequence>
<accession>A0A848GCK6</accession>
<gene>
    <name evidence="1" type="ORF">HHL15_25585</name>
</gene>
<evidence type="ECO:0000313" key="2">
    <source>
        <dbReference type="Proteomes" id="UP000580043"/>
    </source>
</evidence>
<protein>
    <recommendedName>
        <fullName evidence="3">Glycoside hydrolase family 42 N-terminal domain-containing protein</fullName>
    </recommendedName>
</protein>
<keyword evidence="2" id="KW-1185">Reference proteome</keyword>
<dbReference type="SUPFAM" id="SSF51445">
    <property type="entry name" value="(Trans)glycosidases"/>
    <property type="match status" value="1"/>
</dbReference>
<dbReference type="Gene3D" id="3.20.20.80">
    <property type="entry name" value="Glycosidases"/>
    <property type="match status" value="1"/>
</dbReference>
<proteinExistence type="predicted"/>
<dbReference type="RefSeq" id="WP_169148611.1">
    <property type="nucleotide sequence ID" value="NZ_JABBGA010000052.1"/>
</dbReference>
<dbReference type="EMBL" id="JABBGA010000052">
    <property type="protein sequence ID" value="NML29120.1"/>
    <property type="molecule type" value="Genomic_DNA"/>
</dbReference>
<evidence type="ECO:0008006" key="3">
    <source>
        <dbReference type="Google" id="ProtNLM"/>
    </source>
</evidence>
<evidence type="ECO:0000313" key="1">
    <source>
        <dbReference type="EMBL" id="NML29120.1"/>
    </source>
</evidence>
<organism evidence="1 2">
    <name type="scientific">Zoogloea dura</name>
    <dbReference type="NCBI Taxonomy" id="2728840"/>
    <lineage>
        <taxon>Bacteria</taxon>
        <taxon>Pseudomonadati</taxon>
        <taxon>Pseudomonadota</taxon>
        <taxon>Betaproteobacteria</taxon>
        <taxon>Rhodocyclales</taxon>
        <taxon>Zoogloeaceae</taxon>
        <taxon>Zoogloea</taxon>
    </lineage>
</organism>